<sequence>MQTVTVSEQDQVIIPLEIRKRLGINSGNQLNFILEGSDLRVEVMPHIQPTHPDDGYGLLVCKQPGERHLADFDVTQAM</sequence>
<reference evidence="2 3" key="1">
    <citation type="submission" date="2017-11" db="EMBL/GenBank/DDBJ databases">
        <title>Draft Genome Sequence of Methylobacter psychrotolerans Sph1T, an Obligate Methanotroph from Low-Temperature Environments.</title>
        <authorList>
            <person name="Oshkin I.Y."/>
            <person name="Miroshnikov K."/>
            <person name="Belova S.E."/>
            <person name="Korzhenkov A."/>
            <person name="Toshchakov S.V."/>
            <person name="Dedysh S.N."/>
        </authorList>
    </citation>
    <scope>NUCLEOTIDE SEQUENCE [LARGE SCALE GENOMIC DNA]</scope>
    <source>
        <strain evidence="2 3">Sph1</strain>
    </source>
</reference>
<dbReference type="AlphaFoldDB" id="A0A2S5CMM4"/>
<dbReference type="InterPro" id="IPR007159">
    <property type="entry name" value="SpoVT-AbrB_dom"/>
</dbReference>
<dbReference type="EMBL" id="PGFZ01000004">
    <property type="protein sequence ID" value="POZ52069.1"/>
    <property type="molecule type" value="Genomic_DNA"/>
</dbReference>
<dbReference type="Gene3D" id="2.10.260.10">
    <property type="match status" value="1"/>
</dbReference>
<name>A0A2S5CMM4_9GAMM</name>
<gene>
    <name evidence="2" type="ORF">AADEFJLK_02291</name>
</gene>
<evidence type="ECO:0000313" key="2">
    <source>
        <dbReference type="EMBL" id="POZ52069.1"/>
    </source>
</evidence>
<dbReference type="GO" id="GO:0003677">
    <property type="term" value="F:DNA binding"/>
    <property type="evidence" value="ECO:0007669"/>
    <property type="project" value="InterPro"/>
</dbReference>
<accession>A0A2S5CMM4</accession>
<proteinExistence type="predicted"/>
<dbReference type="SMART" id="SM00966">
    <property type="entry name" value="SpoVT_AbrB"/>
    <property type="match status" value="1"/>
</dbReference>
<evidence type="ECO:0000259" key="1">
    <source>
        <dbReference type="SMART" id="SM00966"/>
    </source>
</evidence>
<feature type="domain" description="SpoVT-AbrB" evidence="1">
    <location>
        <begin position="4"/>
        <end position="49"/>
    </location>
</feature>
<dbReference type="Proteomes" id="UP000237423">
    <property type="component" value="Unassembled WGS sequence"/>
</dbReference>
<organism evidence="2 3">
    <name type="scientific">Methylovulum psychrotolerans</name>
    <dbReference type="NCBI Taxonomy" id="1704499"/>
    <lineage>
        <taxon>Bacteria</taxon>
        <taxon>Pseudomonadati</taxon>
        <taxon>Pseudomonadota</taxon>
        <taxon>Gammaproteobacteria</taxon>
        <taxon>Methylococcales</taxon>
        <taxon>Methylococcaceae</taxon>
        <taxon>Methylovulum</taxon>
    </lineage>
</organism>
<dbReference type="NCBIfam" id="TIGR01439">
    <property type="entry name" value="lp_hng_hel_AbrB"/>
    <property type="match status" value="1"/>
</dbReference>
<dbReference type="SUPFAM" id="SSF89447">
    <property type="entry name" value="AbrB/MazE/MraZ-like"/>
    <property type="match status" value="1"/>
</dbReference>
<comment type="caution">
    <text evidence="2">The sequence shown here is derived from an EMBL/GenBank/DDBJ whole genome shotgun (WGS) entry which is preliminary data.</text>
</comment>
<dbReference type="InterPro" id="IPR037914">
    <property type="entry name" value="SpoVT-AbrB_sf"/>
</dbReference>
<evidence type="ECO:0000313" key="3">
    <source>
        <dbReference type="Proteomes" id="UP000237423"/>
    </source>
</evidence>
<protein>
    <submittedName>
        <fullName evidence="2">AbrB family transcriptional regulator</fullName>
    </submittedName>
</protein>
<dbReference type="RefSeq" id="WP_103974411.1">
    <property type="nucleotide sequence ID" value="NZ_PGFZ01000004.1"/>
</dbReference>